<evidence type="ECO:0000313" key="3">
    <source>
        <dbReference type="Proteomes" id="UP000053235"/>
    </source>
</evidence>
<dbReference type="STRING" id="388408.LAX5112_02164"/>
<evidence type="ECO:0000256" key="1">
    <source>
        <dbReference type="SAM" id="SignalP"/>
    </source>
</evidence>
<feature type="chain" id="PRO_5005809490" description="Nuclease-like protein" evidence="1">
    <location>
        <begin position="28"/>
        <end position="275"/>
    </location>
</feature>
<evidence type="ECO:0000313" key="2">
    <source>
        <dbReference type="EMBL" id="CTQ69563.1"/>
    </source>
</evidence>
<sequence length="275" mass="29938">MARWQRQLWTGAVVAAFSVFLATGAHAEFTSCVLENGVPVPVVETEEAGVFSDITGQQYHASDVLQISTSGLPRAGSSVNRSSFQALPIAPQNRWQMTPAMIVMNANSAPALLQKELLAAGKAIFMPQASFGACAKLLRSSEQAARRAGRGLWGQNRAAPVYWAGNPDLLLKAAGDYVIVQGRIVSLGKTPRTRYLNFGRYWKTDFTVTIARSEEDAIAMHLSEIGLSFEDLAQKAVEIRGVLDVKDGPLMAWSHPEQLVVVEQKRAGRDGQNRD</sequence>
<reference evidence="3" key="1">
    <citation type="submission" date="2015-07" db="EMBL/GenBank/DDBJ databases">
        <authorList>
            <person name="Rodrigo-Torres Lidia"/>
            <person name="Arahal R.David."/>
        </authorList>
    </citation>
    <scope>NUCLEOTIDE SEQUENCE [LARGE SCALE GENOMIC DNA]</scope>
    <source>
        <strain evidence="3">CECT 5112</strain>
    </source>
</reference>
<dbReference type="Proteomes" id="UP000053235">
    <property type="component" value="Unassembled WGS sequence"/>
</dbReference>
<feature type="signal peptide" evidence="1">
    <location>
        <begin position="1"/>
        <end position="27"/>
    </location>
</feature>
<protein>
    <recommendedName>
        <fullName evidence="4">Nuclease-like protein</fullName>
    </recommendedName>
</protein>
<dbReference type="EMBL" id="CXWD01000007">
    <property type="protein sequence ID" value="CTQ69563.1"/>
    <property type="molecule type" value="Genomic_DNA"/>
</dbReference>
<name>A0A0M7A758_9HYPH</name>
<accession>A0A0M7A758</accession>
<dbReference type="InterPro" id="IPR035437">
    <property type="entry name" value="SNase_OB-fold_sf"/>
</dbReference>
<organism evidence="2 3">
    <name type="scientific">Roseibium alexandrii</name>
    <dbReference type="NCBI Taxonomy" id="388408"/>
    <lineage>
        <taxon>Bacteria</taxon>
        <taxon>Pseudomonadati</taxon>
        <taxon>Pseudomonadota</taxon>
        <taxon>Alphaproteobacteria</taxon>
        <taxon>Hyphomicrobiales</taxon>
        <taxon>Stappiaceae</taxon>
        <taxon>Roseibium</taxon>
    </lineage>
</organism>
<dbReference type="OrthoDB" id="7618306at2"/>
<keyword evidence="3" id="KW-1185">Reference proteome</keyword>
<dbReference type="AlphaFoldDB" id="A0A0M7A758"/>
<gene>
    <name evidence="2" type="ORF">LAX5112_02164</name>
</gene>
<proteinExistence type="predicted"/>
<keyword evidence="1" id="KW-0732">Signal</keyword>
<dbReference type="SUPFAM" id="SSF50199">
    <property type="entry name" value="Staphylococcal nuclease"/>
    <property type="match status" value="1"/>
</dbReference>
<evidence type="ECO:0008006" key="4">
    <source>
        <dbReference type="Google" id="ProtNLM"/>
    </source>
</evidence>
<dbReference type="RefSeq" id="WP_144432114.1">
    <property type="nucleotide sequence ID" value="NZ_CXWD01000007.1"/>
</dbReference>